<evidence type="ECO:0000313" key="3">
    <source>
        <dbReference type="EMBL" id="MXY92643.1"/>
    </source>
</evidence>
<protein>
    <submittedName>
        <fullName evidence="3">Acyltransferase family protein</fullName>
    </submittedName>
</protein>
<feature type="domain" description="Acyltransferase 3" evidence="2">
    <location>
        <begin position="12"/>
        <end position="97"/>
    </location>
</feature>
<sequence length="137" mass="15537">MAPVPQPAPRYYDLDALRAVAMFLGIVLHSSVFLLPDPPPFWPIHEASVSGDPTYKLVIETIHGFRMPVFFLLSGYFSALLWQRRGLRGLVLQRLLSTLDSTSWNNTSPPWKAPFLSRKPRQFMQEPSPTLSCLKTP</sequence>
<dbReference type="AlphaFoldDB" id="A0A6B0YP05"/>
<evidence type="ECO:0000259" key="2">
    <source>
        <dbReference type="Pfam" id="PF01757"/>
    </source>
</evidence>
<gene>
    <name evidence="3" type="ORF">F4Y42_04250</name>
</gene>
<evidence type="ECO:0000256" key="1">
    <source>
        <dbReference type="SAM" id="Phobius"/>
    </source>
</evidence>
<proteinExistence type="predicted"/>
<dbReference type="InterPro" id="IPR002656">
    <property type="entry name" value="Acyl_transf_3_dom"/>
</dbReference>
<keyword evidence="3" id="KW-0012">Acyltransferase</keyword>
<keyword evidence="3" id="KW-0808">Transferase</keyword>
<feature type="transmembrane region" description="Helical" evidence="1">
    <location>
        <begin position="65"/>
        <end position="82"/>
    </location>
</feature>
<accession>A0A6B0YP05</accession>
<feature type="transmembrane region" description="Helical" evidence="1">
    <location>
        <begin position="16"/>
        <end position="35"/>
    </location>
</feature>
<name>A0A6B0YP05_9CHLR</name>
<dbReference type="PANTHER" id="PTHR36927">
    <property type="entry name" value="BLR4337 PROTEIN"/>
    <property type="match status" value="1"/>
</dbReference>
<dbReference type="PANTHER" id="PTHR36927:SF1">
    <property type="entry name" value="MDO-LIKE PROTEIN"/>
    <property type="match status" value="1"/>
</dbReference>
<keyword evidence="1" id="KW-1133">Transmembrane helix</keyword>
<reference evidence="3" key="1">
    <citation type="submission" date="2019-09" db="EMBL/GenBank/DDBJ databases">
        <title>Characterisation of the sponge microbiome using genome-centric metagenomics.</title>
        <authorList>
            <person name="Engelberts J.P."/>
            <person name="Robbins S.J."/>
            <person name="De Goeij J.M."/>
            <person name="Aranda M."/>
            <person name="Bell S.C."/>
            <person name="Webster N.S."/>
        </authorList>
    </citation>
    <scope>NUCLEOTIDE SEQUENCE</scope>
    <source>
        <strain evidence="3">SB0664_bin_27</strain>
    </source>
</reference>
<dbReference type="Pfam" id="PF01757">
    <property type="entry name" value="Acyl_transf_3"/>
    <property type="match status" value="1"/>
</dbReference>
<keyword evidence="1" id="KW-0812">Transmembrane</keyword>
<dbReference type="EMBL" id="VXRG01000039">
    <property type="protein sequence ID" value="MXY92643.1"/>
    <property type="molecule type" value="Genomic_DNA"/>
</dbReference>
<organism evidence="3">
    <name type="scientific">Caldilineaceae bacterium SB0664_bin_27</name>
    <dbReference type="NCBI Taxonomy" id="2605260"/>
    <lineage>
        <taxon>Bacteria</taxon>
        <taxon>Bacillati</taxon>
        <taxon>Chloroflexota</taxon>
        <taxon>Caldilineae</taxon>
        <taxon>Caldilineales</taxon>
        <taxon>Caldilineaceae</taxon>
    </lineage>
</organism>
<dbReference type="InterPro" id="IPR050623">
    <property type="entry name" value="Glucan_succinyl_AcylTrfase"/>
</dbReference>
<keyword evidence="1" id="KW-0472">Membrane</keyword>
<dbReference type="GO" id="GO:0016747">
    <property type="term" value="F:acyltransferase activity, transferring groups other than amino-acyl groups"/>
    <property type="evidence" value="ECO:0007669"/>
    <property type="project" value="InterPro"/>
</dbReference>
<comment type="caution">
    <text evidence="3">The sequence shown here is derived from an EMBL/GenBank/DDBJ whole genome shotgun (WGS) entry which is preliminary data.</text>
</comment>